<reference evidence="2 3" key="1">
    <citation type="submission" date="2021-12" db="EMBL/GenBank/DDBJ databases">
        <title>Genome sequencing of bacteria with rrn-lacking chromosome and rrn-plasmid.</title>
        <authorList>
            <person name="Anda M."/>
            <person name="Iwasaki W."/>
        </authorList>
    </citation>
    <scope>NUCLEOTIDE SEQUENCE [LARGE SCALE GENOMIC DNA]</scope>
    <source>
        <strain evidence="2 3">DSM 100852</strain>
        <plasmid evidence="2 3">pFA1</plasmid>
    </source>
</reference>
<sequence>MPQLNIVHRAQIQLGIQAGKTDAQIARELGVHRGTVGREINRNGGRENYDLWQAQSARDTRQRKAVKARLLFGGGVLFNSKLRKLGLKYAHLSHTHIHWYDYDQDRFFRNSEAWRYKPYKARKTNAFLWNGSEIKFLLSPVSDKETFQSTVNKRSTKHKRVIVEKPMLQNDSINKKRKQSPRLAHNYTLTTEYTHLSA</sequence>
<feature type="domain" description="Transposase IS30-like HTH" evidence="1">
    <location>
        <begin position="4"/>
        <end position="43"/>
    </location>
</feature>
<accession>A0AAU9D1E9</accession>
<dbReference type="AlphaFoldDB" id="A0AAU9D1E9"/>
<dbReference type="EMBL" id="AP025315">
    <property type="protein sequence ID" value="BDD11497.1"/>
    <property type="molecule type" value="Genomic_DNA"/>
</dbReference>
<organism evidence="2 3">
    <name type="scientific">Fulvitalea axinellae</name>
    <dbReference type="NCBI Taxonomy" id="1182444"/>
    <lineage>
        <taxon>Bacteria</taxon>
        <taxon>Pseudomonadati</taxon>
        <taxon>Bacteroidota</taxon>
        <taxon>Cytophagia</taxon>
        <taxon>Cytophagales</taxon>
        <taxon>Persicobacteraceae</taxon>
        <taxon>Fulvitalea</taxon>
    </lineage>
</organism>
<dbReference type="InterPro" id="IPR025246">
    <property type="entry name" value="IS30-like_HTH"/>
</dbReference>
<keyword evidence="2" id="KW-0614">Plasmid</keyword>
<protein>
    <recommendedName>
        <fullName evidence="1">Transposase IS30-like HTH domain-containing protein</fullName>
    </recommendedName>
</protein>
<geneLocation type="plasmid" evidence="2 3">
    <name>pFA1</name>
</geneLocation>
<dbReference type="Proteomes" id="UP001348817">
    <property type="component" value="Plasmid pFA1"/>
</dbReference>
<gene>
    <name evidence="2" type="ORF">FUAX_39290</name>
</gene>
<proteinExistence type="predicted"/>
<evidence type="ECO:0000259" key="1">
    <source>
        <dbReference type="Pfam" id="PF13936"/>
    </source>
</evidence>
<dbReference type="Pfam" id="PF13936">
    <property type="entry name" value="HTH_38"/>
    <property type="match status" value="1"/>
</dbReference>
<dbReference type="KEGG" id="fax:FUAX_39290"/>
<evidence type="ECO:0000313" key="3">
    <source>
        <dbReference type="Proteomes" id="UP001348817"/>
    </source>
</evidence>
<name>A0AAU9D1E9_9BACT</name>
<keyword evidence="3" id="KW-1185">Reference proteome</keyword>
<evidence type="ECO:0000313" key="2">
    <source>
        <dbReference type="EMBL" id="BDD11497.1"/>
    </source>
</evidence>
<dbReference type="RefSeq" id="WP_338394989.1">
    <property type="nucleotide sequence ID" value="NZ_AP025315.1"/>
</dbReference>